<dbReference type="InterPro" id="IPR016024">
    <property type="entry name" value="ARM-type_fold"/>
</dbReference>
<dbReference type="InterPro" id="IPR057566">
    <property type="entry name" value="TPR_TTI1_N"/>
</dbReference>
<evidence type="ECO:0000259" key="2">
    <source>
        <dbReference type="Pfam" id="PF24173"/>
    </source>
</evidence>
<gene>
    <name evidence="4" type="ORF">FSP39_013181</name>
</gene>
<dbReference type="PANTHER" id="PTHR18460:SF3">
    <property type="entry name" value="TELO2-INTERACTING PROTEIN 1 HOMOLOG"/>
    <property type="match status" value="1"/>
</dbReference>
<dbReference type="EMBL" id="VSWD01000004">
    <property type="protein sequence ID" value="KAK3104916.1"/>
    <property type="molecule type" value="Genomic_DNA"/>
</dbReference>
<dbReference type="Pfam" id="PF21547">
    <property type="entry name" value="TTI1"/>
    <property type="match status" value="1"/>
</dbReference>
<dbReference type="Pfam" id="PF24176">
    <property type="entry name" value="TPR_TTI1_2nd"/>
    <property type="match status" value="1"/>
</dbReference>
<dbReference type="Pfam" id="PF24181">
    <property type="entry name" value="TPR_TTI1_C"/>
    <property type="match status" value="1"/>
</dbReference>
<sequence>MASCERRVAFETLRPLCVQLTREHTRKNVTAVSTALDKVNNRIILQELQEYLIFPVRILLKTQKDYSEDLYTDAFSLLEKILRETRIGSWDLFMDLFTTACVMIGSPSPTKDHGKVCSEELKFAIVKTLNLMVNRCDYAILQKLFSLQSLPMLGHAISIMLNLAENERARHLKIAAMNGIVGLSQVDGEYCSKVKAMLGDTFASFLPGISITLIRVITGDSKQGHSVLITAISTLMKVVHLVMNTEWIEESQTRRKLFPSPINSCSDDKLKSLAVVRDETWVKATDEKLAVLVKQITKVRGHSSWKVRTALLDFAGTLVEHMKSLPSCLPHLLEIMVGLLTDEYPNIATASSRYLEVFSRSHMTTECRPLVEMLEENLHNLSMTLPRQMRSVGPHLHSVLRTSCHLRRLSLALVQILELDCTDISMIQERTTSVGHGSELISINGSKDVLKPRKNFKHFHDRRIHLELQKVCRLLGFYGDITLLIDHFLDVFHETILHKMQATLVINEVVLGAAGIGVTVQQKDKDFDALKKRKVEELEGIIKMLLEEYTSTTNMDLLTGPSSVHSASSVAENRLVALNFVTSTETAPSVSSFNHNIMQICLYLEGIGMFSKAIQKKFLPHLIVTLYPLMEKLGDQNAYISSTAYLALMDICVACQFRSLNELIQKNSDYLVNAISLRLRHFHSNKRSPLVLKVILEYSSADILPLVNDTVQEVLSCLDDFYEEQSSLFMTVLNELVRAVCRWFPPPKTKSKEDAGSTLTSEESLSSVISEYYKQKKISHGEVTEEDTADLSQENFRNEEDEENPDDIEPDKKKNLPKHVEAVKQVLERSKHLLSSSSPRLRLLVLETISLSCQALQTQQDELLPMVHQIWNPFVCRFTDEEKLVTKKAVETLCIMADTSGDFIRHRTCKDAFPKLMSFLSKQAQISIGSSKPYLYTVNCKLQVCILSSVGRLCKKLQLSGADLLRISNTCVIYLSARQPSPLQKAAMETCKILIEVDPDPMWLLLSNLYNPCLYQQQRQEFMEVKFADNSYVRNEYTDNVMILLELPYMKSCHLSG</sequence>
<evidence type="ECO:0000256" key="1">
    <source>
        <dbReference type="SAM" id="MobiDB-lite"/>
    </source>
</evidence>
<evidence type="ECO:0000259" key="3">
    <source>
        <dbReference type="Pfam" id="PF24181"/>
    </source>
</evidence>
<dbReference type="InterPro" id="IPR049362">
    <property type="entry name" value="TTI1_rpt"/>
</dbReference>
<proteinExistence type="predicted"/>
<dbReference type="SUPFAM" id="SSF48371">
    <property type="entry name" value="ARM repeat"/>
    <property type="match status" value="1"/>
</dbReference>
<accession>A0AA89C845</accession>
<dbReference type="Proteomes" id="UP001186944">
    <property type="component" value="Unassembled WGS sequence"/>
</dbReference>
<name>A0AA89C845_PINIB</name>
<evidence type="ECO:0000313" key="5">
    <source>
        <dbReference type="Proteomes" id="UP001186944"/>
    </source>
</evidence>
<feature type="region of interest" description="Disordered" evidence="1">
    <location>
        <begin position="779"/>
        <end position="815"/>
    </location>
</feature>
<reference evidence="4" key="1">
    <citation type="submission" date="2019-08" db="EMBL/GenBank/DDBJ databases">
        <title>The improved chromosome-level genome for the pearl oyster Pinctada fucata martensii using PacBio sequencing and Hi-C.</title>
        <authorList>
            <person name="Zheng Z."/>
        </authorList>
    </citation>
    <scope>NUCLEOTIDE SEQUENCE</scope>
    <source>
        <strain evidence="4">ZZ-2019</strain>
        <tissue evidence="4">Adductor muscle</tissue>
    </source>
</reference>
<keyword evidence="5" id="KW-1185">Reference proteome</keyword>
<dbReference type="AlphaFoldDB" id="A0AA89C845"/>
<dbReference type="PANTHER" id="PTHR18460">
    <property type="entry name" value="TEL2 INTERACTING PROTEIN 1 TTI1 FAMILY MEMBER"/>
    <property type="match status" value="1"/>
</dbReference>
<feature type="domain" description="TTI1 C-terminal TPR" evidence="3">
    <location>
        <begin position="732"/>
        <end position="1003"/>
    </location>
</feature>
<protein>
    <recommendedName>
        <fullName evidence="6">TELO2-interacting protein 1 homolog</fullName>
    </recommendedName>
</protein>
<dbReference type="Gene3D" id="1.25.10.10">
    <property type="entry name" value="Leucine-rich Repeat Variant"/>
    <property type="match status" value="3"/>
</dbReference>
<feature type="compositionally biased region" description="Acidic residues" evidence="1">
    <location>
        <begin position="799"/>
        <end position="809"/>
    </location>
</feature>
<feature type="domain" description="TTI1 N-terminal TPR" evidence="2">
    <location>
        <begin position="10"/>
        <end position="343"/>
    </location>
</feature>
<dbReference type="InterPro" id="IPR011989">
    <property type="entry name" value="ARM-like"/>
</dbReference>
<comment type="caution">
    <text evidence="4">The sequence shown here is derived from an EMBL/GenBank/DDBJ whole genome shotgun (WGS) entry which is preliminary data.</text>
</comment>
<organism evidence="4 5">
    <name type="scientific">Pinctada imbricata</name>
    <name type="common">Atlantic pearl-oyster</name>
    <name type="synonym">Pinctada martensii</name>
    <dbReference type="NCBI Taxonomy" id="66713"/>
    <lineage>
        <taxon>Eukaryota</taxon>
        <taxon>Metazoa</taxon>
        <taxon>Spiralia</taxon>
        <taxon>Lophotrochozoa</taxon>
        <taxon>Mollusca</taxon>
        <taxon>Bivalvia</taxon>
        <taxon>Autobranchia</taxon>
        <taxon>Pteriomorphia</taxon>
        <taxon>Pterioida</taxon>
        <taxon>Pterioidea</taxon>
        <taxon>Pteriidae</taxon>
        <taxon>Pinctada</taxon>
    </lineage>
</organism>
<dbReference type="InterPro" id="IPR057567">
    <property type="entry name" value="TPR_TTI1_C"/>
</dbReference>
<dbReference type="Pfam" id="PF24173">
    <property type="entry name" value="TPR_TTI1_N"/>
    <property type="match status" value="1"/>
</dbReference>
<evidence type="ECO:0008006" key="6">
    <source>
        <dbReference type="Google" id="ProtNLM"/>
    </source>
</evidence>
<dbReference type="GO" id="GO:0005737">
    <property type="term" value="C:cytoplasm"/>
    <property type="evidence" value="ECO:0007669"/>
    <property type="project" value="TreeGrafter"/>
</dbReference>
<evidence type="ECO:0000313" key="4">
    <source>
        <dbReference type="EMBL" id="KAK3104916.1"/>
    </source>
</evidence>
<dbReference type="InterPro" id="IPR052587">
    <property type="entry name" value="TELO2-interacting_protein_1"/>
</dbReference>